<evidence type="ECO:0000313" key="4">
    <source>
        <dbReference type="Proteomes" id="UP001314263"/>
    </source>
</evidence>
<evidence type="ECO:0000313" key="3">
    <source>
        <dbReference type="EMBL" id="CAK0755029.1"/>
    </source>
</evidence>
<protein>
    <recommendedName>
        <fullName evidence="2">MPN domain-containing protein</fullName>
    </recommendedName>
</protein>
<dbReference type="Pfam" id="PF03665">
    <property type="entry name" value="UPF0172"/>
    <property type="match status" value="1"/>
</dbReference>
<dbReference type="CDD" id="cd08060">
    <property type="entry name" value="MPN_UPF0172"/>
    <property type="match status" value="1"/>
</dbReference>
<accession>A0AAV1HY65</accession>
<name>A0AAV1HY65_9CHLO</name>
<dbReference type="PANTHER" id="PTHR12941:SF10">
    <property type="entry name" value="ER MEMBRANE PROTEIN COMPLEX SUBUNIT 8_9 HOMOLOG"/>
    <property type="match status" value="1"/>
</dbReference>
<sequence>MVCTVDRIVVLKILLHSAKYPSSSVNGLLLGTSSADAPSQASESSTHDGQLTVHVTDAIPLLHSFLTLAPSMETALLQVDVLCQSRAGLRVVGYYHANESMTDVDLRPFARRLADRIQQQQKQAITLLVDNSKLSAFADNTSQDILQLWTSEGKGWARAAASRLRCDTEGLRDLYMDAMLQGSHQKLSDFDDHLNDISKDWTNGDLFQQ</sequence>
<dbReference type="EMBL" id="CAUYUE010000003">
    <property type="protein sequence ID" value="CAK0755029.1"/>
    <property type="molecule type" value="Genomic_DNA"/>
</dbReference>
<proteinExistence type="inferred from homology"/>
<dbReference type="InterPro" id="IPR037518">
    <property type="entry name" value="MPN"/>
</dbReference>
<dbReference type="PROSITE" id="PS50249">
    <property type="entry name" value="MPN"/>
    <property type="match status" value="1"/>
</dbReference>
<organism evidence="3 4">
    <name type="scientific">Coccomyxa viridis</name>
    <dbReference type="NCBI Taxonomy" id="1274662"/>
    <lineage>
        <taxon>Eukaryota</taxon>
        <taxon>Viridiplantae</taxon>
        <taxon>Chlorophyta</taxon>
        <taxon>core chlorophytes</taxon>
        <taxon>Trebouxiophyceae</taxon>
        <taxon>Trebouxiophyceae incertae sedis</taxon>
        <taxon>Coccomyxaceae</taxon>
        <taxon>Coccomyxa</taxon>
    </lineage>
</organism>
<dbReference type="InterPro" id="IPR005366">
    <property type="entry name" value="EMC8/9"/>
</dbReference>
<dbReference type="Gene3D" id="3.40.140.10">
    <property type="entry name" value="Cytidine Deaminase, domain 2"/>
    <property type="match status" value="1"/>
</dbReference>
<evidence type="ECO:0000256" key="1">
    <source>
        <dbReference type="ARBA" id="ARBA00007461"/>
    </source>
</evidence>
<comment type="caution">
    <text evidence="3">The sequence shown here is derived from an EMBL/GenBank/DDBJ whole genome shotgun (WGS) entry which is preliminary data.</text>
</comment>
<keyword evidence="4" id="KW-1185">Reference proteome</keyword>
<evidence type="ECO:0000259" key="2">
    <source>
        <dbReference type="PROSITE" id="PS50249"/>
    </source>
</evidence>
<feature type="domain" description="MPN" evidence="2">
    <location>
        <begin position="3"/>
        <end position="155"/>
    </location>
</feature>
<dbReference type="Proteomes" id="UP001314263">
    <property type="component" value="Unassembled WGS sequence"/>
</dbReference>
<dbReference type="PANTHER" id="PTHR12941">
    <property type="entry name" value="ER MEMBRANE PROTEIN COMPLEX"/>
    <property type="match status" value="1"/>
</dbReference>
<gene>
    <name evidence="3" type="ORF">CVIRNUC_002342</name>
</gene>
<reference evidence="3 4" key="1">
    <citation type="submission" date="2023-10" db="EMBL/GenBank/DDBJ databases">
        <authorList>
            <person name="Maclean D."/>
            <person name="Macfadyen A."/>
        </authorList>
    </citation>
    <scope>NUCLEOTIDE SEQUENCE [LARGE SCALE GENOMIC DNA]</scope>
</reference>
<comment type="similarity">
    <text evidence="1">Belongs to the EMC8/EMC9 family.</text>
</comment>
<dbReference type="GO" id="GO:0072546">
    <property type="term" value="C:EMC complex"/>
    <property type="evidence" value="ECO:0007669"/>
    <property type="project" value="InterPro"/>
</dbReference>
<dbReference type="AlphaFoldDB" id="A0AAV1HY65"/>